<dbReference type="InterPro" id="IPR036691">
    <property type="entry name" value="Endo/exonu/phosph_ase_sf"/>
</dbReference>
<dbReference type="SUPFAM" id="SSF56219">
    <property type="entry name" value="DNase I-like"/>
    <property type="match status" value="1"/>
</dbReference>
<comment type="caution">
    <text evidence="1">The sequence shown here is derived from an EMBL/GenBank/DDBJ whole genome shotgun (WGS) entry which is preliminary data.</text>
</comment>
<protein>
    <submittedName>
        <fullName evidence="1">Uncharacterized protein</fullName>
    </submittedName>
</protein>
<keyword evidence="2" id="KW-1185">Reference proteome</keyword>
<proteinExistence type="predicted"/>
<accession>A0AAP0BBH4</accession>
<name>A0AAP0BBH4_9ASPA</name>
<gene>
    <name evidence="1" type="ORF">KSP39_PZI014059</name>
</gene>
<dbReference type="Proteomes" id="UP001418222">
    <property type="component" value="Unassembled WGS sequence"/>
</dbReference>
<sequence>MSSILFWNCRGVQKKGMRNYLCDLINQHNLGQVGLLETKVEDLLRSEVDRLVGRGWEFFYQPVVGKFGGILILCKSKDVLFKLIEGGRSGW</sequence>
<evidence type="ECO:0000313" key="1">
    <source>
        <dbReference type="EMBL" id="KAK8935182.1"/>
    </source>
</evidence>
<dbReference type="EMBL" id="JBBWWQ010000011">
    <property type="protein sequence ID" value="KAK8935182.1"/>
    <property type="molecule type" value="Genomic_DNA"/>
</dbReference>
<organism evidence="1 2">
    <name type="scientific">Platanthera zijinensis</name>
    <dbReference type="NCBI Taxonomy" id="2320716"/>
    <lineage>
        <taxon>Eukaryota</taxon>
        <taxon>Viridiplantae</taxon>
        <taxon>Streptophyta</taxon>
        <taxon>Embryophyta</taxon>
        <taxon>Tracheophyta</taxon>
        <taxon>Spermatophyta</taxon>
        <taxon>Magnoliopsida</taxon>
        <taxon>Liliopsida</taxon>
        <taxon>Asparagales</taxon>
        <taxon>Orchidaceae</taxon>
        <taxon>Orchidoideae</taxon>
        <taxon>Orchideae</taxon>
        <taxon>Orchidinae</taxon>
        <taxon>Platanthera</taxon>
    </lineage>
</organism>
<dbReference type="Gene3D" id="3.60.10.10">
    <property type="entry name" value="Endonuclease/exonuclease/phosphatase"/>
    <property type="match status" value="1"/>
</dbReference>
<dbReference type="AlphaFoldDB" id="A0AAP0BBH4"/>
<reference evidence="1 2" key="1">
    <citation type="journal article" date="2022" name="Nat. Plants">
        <title>Genomes of leafy and leafless Platanthera orchids illuminate the evolution of mycoheterotrophy.</title>
        <authorList>
            <person name="Li M.H."/>
            <person name="Liu K.W."/>
            <person name="Li Z."/>
            <person name="Lu H.C."/>
            <person name="Ye Q.L."/>
            <person name="Zhang D."/>
            <person name="Wang J.Y."/>
            <person name="Li Y.F."/>
            <person name="Zhong Z.M."/>
            <person name="Liu X."/>
            <person name="Yu X."/>
            <person name="Liu D.K."/>
            <person name="Tu X.D."/>
            <person name="Liu B."/>
            <person name="Hao Y."/>
            <person name="Liao X.Y."/>
            <person name="Jiang Y.T."/>
            <person name="Sun W.H."/>
            <person name="Chen J."/>
            <person name="Chen Y.Q."/>
            <person name="Ai Y."/>
            <person name="Zhai J.W."/>
            <person name="Wu S.S."/>
            <person name="Zhou Z."/>
            <person name="Hsiao Y.Y."/>
            <person name="Wu W.L."/>
            <person name="Chen Y.Y."/>
            <person name="Lin Y.F."/>
            <person name="Hsu J.L."/>
            <person name="Li C.Y."/>
            <person name="Wang Z.W."/>
            <person name="Zhao X."/>
            <person name="Zhong W.Y."/>
            <person name="Ma X.K."/>
            <person name="Ma L."/>
            <person name="Huang J."/>
            <person name="Chen G.Z."/>
            <person name="Huang M.Z."/>
            <person name="Huang L."/>
            <person name="Peng D.H."/>
            <person name="Luo Y.B."/>
            <person name="Zou S.Q."/>
            <person name="Chen S.P."/>
            <person name="Lan S."/>
            <person name="Tsai W.C."/>
            <person name="Van de Peer Y."/>
            <person name="Liu Z.J."/>
        </authorList>
    </citation>
    <scope>NUCLEOTIDE SEQUENCE [LARGE SCALE GENOMIC DNA]</scope>
    <source>
        <strain evidence="1">Lor287</strain>
    </source>
</reference>
<evidence type="ECO:0000313" key="2">
    <source>
        <dbReference type="Proteomes" id="UP001418222"/>
    </source>
</evidence>